<dbReference type="STRING" id="714315.GCA_000516535_01625"/>
<name>A0A510JBV7_9FUSO</name>
<protein>
    <submittedName>
        <fullName evidence="1">Uncharacterized protein</fullName>
    </submittedName>
</protein>
<gene>
    <name evidence="1" type="ORF">JCM16774_1618</name>
</gene>
<accession>A0A510JBV7</accession>
<evidence type="ECO:0000313" key="2">
    <source>
        <dbReference type="Proteomes" id="UP000321606"/>
    </source>
</evidence>
<reference evidence="1 2" key="1">
    <citation type="submission" date="2019-07" db="EMBL/GenBank/DDBJ databases">
        <title>Complete Genome Sequence of Leptotrichia goodfellowii Strain JCM 16774.</title>
        <authorList>
            <person name="Watanabe S."/>
            <person name="Cui L."/>
        </authorList>
    </citation>
    <scope>NUCLEOTIDE SEQUENCE [LARGE SCALE GENOMIC DNA]</scope>
    <source>
        <strain evidence="1 2">JCM16774</strain>
    </source>
</reference>
<dbReference type="KEGG" id="lgo:JCM16774_1618"/>
<dbReference type="AlphaFoldDB" id="A0A510JBV7"/>
<evidence type="ECO:0000313" key="1">
    <source>
        <dbReference type="EMBL" id="BBM36674.1"/>
    </source>
</evidence>
<proteinExistence type="predicted"/>
<dbReference type="EMBL" id="AP019822">
    <property type="protein sequence ID" value="BBM36674.1"/>
    <property type="molecule type" value="Genomic_DNA"/>
</dbReference>
<sequence length="170" mass="19891">MKKLILSLMLIFSLFIFGDEYEKSYGEKITDTIKFGMTKQEFGKVINKQPLSNSHDEGDYAVYYFSDVKDPMGVERQFNSFNFVNGRLVSVIFDSQTSDEEHEKIIKMYKNNQSKLSKSKMTKIEKKGRILFYNDKKTIEIERVLDHTFIIVQTARAEAVKNKIERMNAE</sequence>
<dbReference type="RefSeq" id="WP_006806430.1">
    <property type="nucleotide sequence ID" value="NZ_AP019822.1"/>
</dbReference>
<dbReference type="OrthoDB" id="80406at2"/>
<dbReference type="Proteomes" id="UP000321606">
    <property type="component" value="Chromosome"/>
</dbReference>
<organism evidence="1 2">
    <name type="scientific">Pseudoleptotrichia goodfellowii</name>
    <dbReference type="NCBI Taxonomy" id="157692"/>
    <lineage>
        <taxon>Bacteria</taxon>
        <taxon>Fusobacteriati</taxon>
        <taxon>Fusobacteriota</taxon>
        <taxon>Fusobacteriia</taxon>
        <taxon>Fusobacteriales</taxon>
        <taxon>Leptotrichiaceae</taxon>
        <taxon>Pseudoleptotrichia</taxon>
    </lineage>
</organism>